<comment type="subcellular location">
    <subcellularLocation>
        <location evidence="1">Membrane</location>
        <topology evidence="1">Multi-pass membrane protein</topology>
    </subcellularLocation>
</comment>
<dbReference type="OrthoDB" id="341259at2759"/>
<dbReference type="Pfam" id="PF01544">
    <property type="entry name" value="CorA"/>
    <property type="match status" value="1"/>
</dbReference>
<name>A0A2J6SDF3_HYAVF</name>
<evidence type="ECO:0000256" key="1">
    <source>
        <dbReference type="ARBA" id="ARBA00004141"/>
    </source>
</evidence>
<dbReference type="PANTHER" id="PTHR47685:SF1">
    <property type="entry name" value="MAGNESIUM TRANSPORT PROTEIN CORA"/>
    <property type="match status" value="1"/>
</dbReference>
<feature type="region of interest" description="Disordered" evidence="6">
    <location>
        <begin position="605"/>
        <end position="631"/>
    </location>
</feature>
<evidence type="ECO:0008006" key="10">
    <source>
        <dbReference type="Google" id="ProtNLM"/>
    </source>
</evidence>
<evidence type="ECO:0000256" key="5">
    <source>
        <dbReference type="SAM" id="Coils"/>
    </source>
</evidence>
<dbReference type="EMBL" id="KZ613937">
    <property type="protein sequence ID" value="PMD48795.1"/>
    <property type="molecule type" value="Genomic_DNA"/>
</dbReference>
<dbReference type="SUPFAM" id="SSF144083">
    <property type="entry name" value="Magnesium transport protein CorA, transmembrane region"/>
    <property type="match status" value="1"/>
</dbReference>
<feature type="region of interest" description="Disordered" evidence="6">
    <location>
        <begin position="381"/>
        <end position="411"/>
    </location>
</feature>
<feature type="compositionally biased region" description="Basic and acidic residues" evidence="6">
    <location>
        <begin position="381"/>
        <end position="409"/>
    </location>
</feature>
<accession>A0A2J6SDF3</accession>
<dbReference type="PANTHER" id="PTHR47685">
    <property type="entry name" value="MAGNESIUM TRANSPORT PROTEIN CORA"/>
    <property type="match status" value="1"/>
</dbReference>
<dbReference type="GO" id="GO:0046873">
    <property type="term" value="F:metal ion transmembrane transporter activity"/>
    <property type="evidence" value="ECO:0007669"/>
    <property type="project" value="InterPro"/>
</dbReference>
<dbReference type="GO" id="GO:0016020">
    <property type="term" value="C:membrane"/>
    <property type="evidence" value="ECO:0007669"/>
    <property type="project" value="UniProtKB-SubCell"/>
</dbReference>
<evidence type="ECO:0000256" key="3">
    <source>
        <dbReference type="ARBA" id="ARBA00022989"/>
    </source>
</evidence>
<evidence type="ECO:0000256" key="4">
    <source>
        <dbReference type="ARBA" id="ARBA00023136"/>
    </source>
</evidence>
<evidence type="ECO:0000256" key="6">
    <source>
        <dbReference type="SAM" id="MobiDB-lite"/>
    </source>
</evidence>
<dbReference type="InterPro" id="IPR002523">
    <property type="entry name" value="MgTranspt_CorA/ZnTranspt_ZntB"/>
</dbReference>
<gene>
    <name evidence="8" type="ORF">L207DRAFT_575447</name>
</gene>
<dbReference type="Gene3D" id="1.20.58.340">
    <property type="entry name" value="Magnesium transport protein CorA, transmembrane region"/>
    <property type="match status" value="1"/>
</dbReference>
<proteinExistence type="predicted"/>
<evidence type="ECO:0000313" key="9">
    <source>
        <dbReference type="Proteomes" id="UP000235786"/>
    </source>
</evidence>
<dbReference type="InterPro" id="IPR050829">
    <property type="entry name" value="CorA_MIT"/>
</dbReference>
<feature type="transmembrane region" description="Helical" evidence="7">
    <location>
        <begin position="839"/>
        <end position="863"/>
    </location>
</feature>
<protein>
    <recommendedName>
        <fullName evidence="10">Cora-domain-containing protein</fullName>
    </recommendedName>
</protein>
<keyword evidence="2 7" id="KW-0812">Transmembrane</keyword>
<feature type="coiled-coil region" evidence="5">
    <location>
        <begin position="338"/>
        <end position="368"/>
    </location>
</feature>
<organism evidence="8 9">
    <name type="scientific">Hyaloscypha variabilis (strain UAMH 11265 / GT02V1 / F)</name>
    <name type="common">Meliniomyces variabilis</name>
    <dbReference type="NCBI Taxonomy" id="1149755"/>
    <lineage>
        <taxon>Eukaryota</taxon>
        <taxon>Fungi</taxon>
        <taxon>Dikarya</taxon>
        <taxon>Ascomycota</taxon>
        <taxon>Pezizomycotina</taxon>
        <taxon>Leotiomycetes</taxon>
        <taxon>Helotiales</taxon>
        <taxon>Hyaloscyphaceae</taxon>
        <taxon>Hyaloscypha</taxon>
        <taxon>Hyaloscypha variabilis</taxon>
    </lineage>
</organism>
<feature type="compositionally biased region" description="Low complexity" evidence="6">
    <location>
        <begin position="614"/>
        <end position="627"/>
    </location>
</feature>
<keyword evidence="9" id="KW-1185">Reference proteome</keyword>
<dbReference type="Proteomes" id="UP000235786">
    <property type="component" value="Unassembled WGS sequence"/>
</dbReference>
<evidence type="ECO:0000313" key="8">
    <source>
        <dbReference type="EMBL" id="PMD48795.1"/>
    </source>
</evidence>
<keyword evidence="4 7" id="KW-0472">Membrane</keyword>
<reference evidence="8 9" key="1">
    <citation type="submission" date="2016-04" db="EMBL/GenBank/DDBJ databases">
        <title>A degradative enzymes factory behind the ericoid mycorrhizal symbiosis.</title>
        <authorList>
            <consortium name="DOE Joint Genome Institute"/>
            <person name="Martino E."/>
            <person name="Morin E."/>
            <person name="Grelet G."/>
            <person name="Kuo A."/>
            <person name="Kohler A."/>
            <person name="Daghino S."/>
            <person name="Barry K."/>
            <person name="Choi C."/>
            <person name="Cichocki N."/>
            <person name="Clum A."/>
            <person name="Copeland A."/>
            <person name="Hainaut M."/>
            <person name="Haridas S."/>
            <person name="Labutti K."/>
            <person name="Lindquist E."/>
            <person name="Lipzen A."/>
            <person name="Khouja H.-R."/>
            <person name="Murat C."/>
            <person name="Ohm R."/>
            <person name="Olson A."/>
            <person name="Spatafora J."/>
            <person name="Veneault-Fourrey C."/>
            <person name="Henrissat B."/>
            <person name="Grigoriev I."/>
            <person name="Martin F."/>
            <person name="Perotto S."/>
        </authorList>
    </citation>
    <scope>NUCLEOTIDE SEQUENCE [LARGE SCALE GENOMIC DNA]</scope>
    <source>
        <strain evidence="8 9">F</strain>
    </source>
</reference>
<dbReference type="AlphaFoldDB" id="A0A2J6SDF3"/>
<evidence type="ECO:0000256" key="2">
    <source>
        <dbReference type="ARBA" id="ARBA00022692"/>
    </source>
</evidence>
<dbReference type="InterPro" id="IPR045863">
    <property type="entry name" value="CorA_TM1_TM2"/>
</dbReference>
<evidence type="ECO:0000256" key="7">
    <source>
        <dbReference type="SAM" id="Phobius"/>
    </source>
</evidence>
<keyword evidence="3 7" id="KW-1133">Transmembrane helix</keyword>
<sequence length="973" mass="111353">MASQPAPKGPYAPKLWRSTKKRRASSVDSATSSVEGGYTFGMKAPIVDFFEQDYITKFAPLEDILLGKADEIMTEAYKADPMEEAYLPWTAGGYNFRWIHIPANNMVWVEEIIRKVCDSKEEQYAKKIKAGKQITKRKPLKAGNILSDDYWKDQQRGCVEHCANHPLYARHMVPFFAEIPADWETATASVVAPIPEAAPVEDLSGNRTPVSPSPRPLLQTAQIANATSVLTEATAATNMVLFMPYLHWATSGDGFDHRNAVIRELTEKFKDPEYRRPTPDEIEAEGETSTKIKLLRAFLQPRNDKCLHIRRTLDQYYYSTSTDADERTVDQIVYKFAKKQHRRKLEEAERAVEDAQRAKEEMRRGEIEWWETRKWERAESSLESSRSRSDTESDRIVRRARHAPEEKGAEASWDPPKVIMVNQLWMWIIDDDTVITSFPAKGKSELSVDDSANTRDYMEGDDIYDSSDIWRAVQRELRHKTTYGQRTAKSALDLAWTIADQARGIFQKRNLHPHLQFLQMFEMEINEITFRQQAVFASFSQNVKAAQNANNMVKLLALLSNFRTENISTTETQIWKDNFRVFAIDFKRKFNRTVAEAQTQAKAQGKFWPARVDSSGGPISSPRPSTPDTFDDREWATVLKQTYTQLQETLEDANLIRLTHEDIEAQLLESLITSFTELETVIKPVRSTASLTKLLNSLITVASKSVDWYTERATETLFDFTTEANLMTEIKDVLDELNIISCIARQQATVIKPFMRDMLNQSLDTEDKSFYDSSRMEFEIVELQKTALSTHAALQHQLDLKQKQISVVEARAARKEARASADQAASSLLLNTETVKQGWAIMVFTVVTIIFLPLSFFTGLFGMNATELLSAQYSIGFYSVIMYPVSFAITTVSLGLALNPEFRVLLRHAAKKMSSLKWWLNLPGWLRGEVVDFGTRLRDDRKRVAEARMREKMAQRMNERDINELEHGRRAPY</sequence>
<keyword evidence="5" id="KW-0175">Coiled coil</keyword>
<feature type="transmembrane region" description="Helical" evidence="7">
    <location>
        <begin position="875"/>
        <end position="898"/>
    </location>
</feature>